<keyword evidence="3" id="KW-1185">Reference proteome</keyword>
<reference evidence="3" key="1">
    <citation type="submission" date="2016-11" db="EMBL/GenBank/DDBJ databases">
        <authorList>
            <person name="Varghese N."/>
            <person name="Submissions S."/>
        </authorList>
    </citation>
    <scope>NUCLEOTIDE SEQUENCE [LARGE SCALE GENOMIC DNA]</scope>
    <source>
        <strain evidence="3">DSM 22623</strain>
    </source>
</reference>
<feature type="transmembrane region" description="Helical" evidence="1">
    <location>
        <begin position="205"/>
        <end position="226"/>
    </location>
</feature>
<evidence type="ECO:0000313" key="3">
    <source>
        <dbReference type="Proteomes" id="UP000184432"/>
    </source>
</evidence>
<sequence length="233" mass="26635">MNTIPDQQQCEEHKNLEPLERIDGAYILKEIGGVLNFEKGVLYTIKELFLRPGKAVLEFILYDRKRLVKPIIFVIFSSLFFVITQQILGFNTGTTPENIQSPGVLKAFEWVGENFGVVNILLGFFIGLWTRLFFLNSKYNIYEIFILIFFTVGIGNLIFTFFGIVESITGFESYNFTYFVALAYSAWAIGNFFNKNKAMSYFKGLLAYVFGTTMGSFVIVLIGILIDVFNKIK</sequence>
<proteinExistence type="predicted"/>
<gene>
    <name evidence="2" type="ORF">SAMN04488508_10323</name>
</gene>
<feature type="transmembrane region" description="Helical" evidence="1">
    <location>
        <begin position="176"/>
        <end position="193"/>
    </location>
</feature>
<feature type="transmembrane region" description="Helical" evidence="1">
    <location>
        <begin position="141"/>
        <end position="164"/>
    </location>
</feature>
<keyword evidence="1" id="KW-0812">Transmembrane</keyword>
<keyword evidence="1" id="KW-1133">Transmembrane helix</keyword>
<protein>
    <recommendedName>
        <fullName evidence="4">DUF3667 domain-containing protein</fullName>
    </recommendedName>
</protein>
<evidence type="ECO:0000256" key="1">
    <source>
        <dbReference type="SAM" id="Phobius"/>
    </source>
</evidence>
<name>A0A1M6DV16_9FLAO</name>
<dbReference type="Pfam" id="PF12412">
    <property type="entry name" value="DUF3667"/>
    <property type="match status" value="1"/>
</dbReference>
<organism evidence="2 3">
    <name type="scientific">Aquimarina spongiae</name>
    <dbReference type="NCBI Taxonomy" id="570521"/>
    <lineage>
        <taxon>Bacteria</taxon>
        <taxon>Pseudomonadati</taxon>
        <taxon>Bacteroidota</taxon>
        <taxon>Flavobacteriia</taxon>
        <taxon>Flavobacteriales</taxon>
        <taxon>Flavobacteriaceae</taxon>
        <taxon>Aquimarina</taxon>
    </lineage>
</organism>
<dbReference type="STRING" id="570521.SAMN04488508_10323"/>
<evidence type="ECO:0008006" key="4">
    <source>
        <dbReference type="Google" id="ProtNLM"/>
    </source>
</evidence>
<dbReference type="RefSeq" id="WP_073315398.1">
    <property type="nucleotide sequence ID" value="NZ_FQYP01000003.1"/>
</dbReference>
<feature type="transmembrane region" description="Helical" evidence="1">
    <location>
        <begin position="67"/>
        <end position="88"/>
    </location>
</feature>
<dbReference type="AlphaFoldDB" id="A0A1M6DV16"/>
<dbReference type="Proteomes" id="UP000184432">
    <property type="component" value="Unassembled WGS sequence"/>
</dbReference>
<evidence type="ECO:0000313" key="2">
    <source>
        <dbReference type="EMBL" id="SHI76868.1"/>
    </source>
</evidence>
<dbReference type="EMBL" id="FQYP01000003">
    <property type="protein sequence ID" value="SHI76868.1"/>
    <property type="molecule type" value="Genomic_DNA"/>
</dbReference>
<feature type="transmembrane region" description="Helical" evidence="1">
    <location>
        <begin position="115"/>
        <end position="134"/>
    </location>
</feature>
<keyword evidence="1" id="KW-0472">Membrane</keyword>
<dbReference type="OrthoDB" id="7446256at2"/>
<accession>A0A1M6DV16</accession>
<dbReference type="InterPro" id="IPR022134">
    <property type="entry name" value="DUF3667"/>
</dbReference>